<sequence length="178" mass="20169">MPEGATDFEKTNLFGKFSFVTGNEKWTQLDGTFAGQTQLSEAEAFQPDLVAWNHPLDMHFATTTLDGWPKFCIEVWHEDRYGRNELAGYGVTYVPTSPGEHELECVIWKPQGSLSERIFNYFFDTTSHLDHTDVAYTTGDRFDLITESVGSVHLRIEVLQRGFRNRGVEFKSPPGALA</sequence>
<dbReference type="InParanoid" id="A0A2R5GEH3"/>
<gene>
    <name evidence="7" type="ORF">FCC1311_043612</name>
</gene>
<evidence type="ECO:0000256" key="1">
    <source>
        <dbReference type="ARBA" id="ARBA00004120"/>
    </source>
</evidence>
<reference evidence="7 8" key="1">
    <citation type="submission" date="2017-12" db="EMBL/GenBank/DDBJ databases">
        <title>Sequencing, de novo assembly and annotation of complete genome of a new Thraustochytrid species, strain FCC1311.</title>
        <authorList>
            <person name="Sedici K."/>
            <person name="Godart F."/>
            <person name="Aiese Cigliano R."/>
            <person name="Sanseverino W."/>
            <person name="Barakat M."/>
            <person name="Ortet P."/>
            <person name="Marechal E."/>
            <person name="Cagnac O."/>
            <person name="Amato A."/>
        </authorList>
    </citation>
    <scope>NUCLEOTIDE SEQUENCE [LARGE SCALE GENOMIC DNA]</scope>
</reference>
<dbReference type="EMBL" id="BEYU01000040">
    <property type="protein sequence ID" value="GBG28138.1"/>
    <property type="molecule type" value="Genomic_DNA"/>
</dbReference>
<keyword evidence="4" id="KW-0206">Cytoskeleton</keyword>
<organism evidence="7 8">
    <name type="scientific">Hondaea fermentalgiana</name>
    <dbReference type="NCBI Taxonomy" id="2315210"/>
    <lineage>
        <taxon>Eukaryota</taxon>
        <taxon>Sar</taxon>
        <taxon>Stramenopiles</taxon>
        <taxon>Bigyra</taxon>
        <taxon>Labyrinthulomycetes</taxon>
        <taxon>Thraustochytrida</taxon>
        <taxon>Thraustochytriidae</taxon>
        <taxon>Hondaea</taxon>
    </lineage>
</organism>
<evidence type="ECO:0000256" key="4">
    <source>
        <dbReference type="ARBA" id="ARBA00023212"/>
    </source>
</evidence>
<dbReference type="PROSITE" id="PS51381">
    <property type="entry name" value="C2_B9"/>
    <property type="match status" value="1"/>
</dbReference>
<proteinExistence type="predicted"/>
<keyword evidence="8" id="KW-1185">Reference proteome</keyword>
<comment type="subcellular location">
    <subcellularLocation>
        <location evidence="1">Cytoplasm</location>
        <location evidence="1">Cytoskeleton</location>
        <location evidence="1">Cilium basal body</location>
    </subcellularLocation>
</comment>
<comment type="caution">
    <text evidence="7">The sequence shown here is derived from an EMBL/GenBank/DDBJ whole genome shotgun (WGS) entry which is preliminary data.</text>
</comment>
<name>A0A2R5GEH3_9STRA</name>
<keyword evidence="3" id="KW-0970">Cilium biogenesis/degradation</keyword>
<dbReference type="OrthoDB" id="184109at2759"/>
<evidence type="ECO:0000256" key="2">
    <source>
        <dbReference type="ARBA" id="ARBA00022490"/>
    </source>
</evidence>
<protein>
    <recommendedName>
        <fullName evidence="6">B9 domain-containing protein 2</fullName>
    </recommendedName>
</protein>
<dbReference type="Proteomes" id="UP000241890">
    <property type="component" value="Unassembled WGS sequence"/>
</dbReference>
<dbReference type="PANTHER" id="PTHR12968">
    <property type="entry name" value="B9 DOMAIN-CONTAINING"/>
    <property type="match status" value="1"/>
</dbReference>
<dbReference type="GO" id="GO:0060271">
    <property type="term" value="P:cilium assembly"/>
    <property type="evidence" value="ECO:0007669"/>
    <property type="project" value="TreeGrafter"/>
</dbReference>
<keyword evidence="5" id="KW-0966">Cell projection</keyword>
<dbReference type="InterPro" id="IPR010796">
    <property type="entry name" value="C2_B9-type_dom"/>
</dbReference>
<evidence type="ECO:0000256" key="5">
    <source>
        <dbReference type="ARBA" id="ARBA00023273"/>
    </source>
</evidence>
<evidence type="ECO:0000313" key="8">
    <source>
        <dbReference type="Proteomes" id="UP000241890"/>
    </source>
</evidence>
<keyword evidence="2" id="KW-0963">Cytoplasm</keyword>
<evidence type="ECO:0000256" key="3">
    <source>
        <dbReference type="ARBA" id="ARBA00022794"/>
    </source>
</evidence>
<evidence type="ECO:0000313" key="7">
    <source>
        <dbReference type="EMBL" id="GBG28138.1"/>
    </source>
</evidence>
<dbReference type="AlphaFoldDB" id="A0A2R5GEH3"/>
<dbReference type="GO" id="GO:0036038">
    <property type="term" value="C:MKS complex"/>
    <property type="evidence" value="ECO:0007669"/>
    <property type="project" value="TreeGrafter"/>
</dbReference>
<evidence type="ECO:0000256" key="6">
    <source>
        <dbReference type="ARBA" id="ARBA00039272"/>
    </source>
</evidence>
<dbReference type="Pfam" id="PF07162">
    <property type="entry name" value="B9-C2"/>
    <property type="match status" value="1"/>
</dbReference>
<dbReference type="PANTHER" id="PTHR12968:SF2">
    <property type="entry name" value="B9 DOMAIN-CONTAINING PROTEIN 2"/>
    <property type="match status" value="1"/>
</dbReference>
<accession>A0A2R5GEH3</accession>